<accession>A0A812QYB1</accession>
<organism evidence="4 5">
    <name type="scientific">Symbiodinium natans</name>
    <dbReference type="NCBI Taxonomy" id="878477"/>
    <lineage>
        <taxon>Eukaryota</taxon>
        <taxon>Sar</taxon>
        <taxon>Alveolata</taxon>
        <taxon>Dinophyceae</taxon>
        <taxon>Suessiales</taxon>
        <taxon>Symbiodiniaceae</taxon>
        <taxon>Symbiodinium</taxon>
    </lineage>
</organism>
<dbReference type="Proteomes" id="UP000604046">
    <property type="component" value="Unassembled WGS sequence"/>
</dbReference>
<keyword evidence="3" id="KW-0472">Membrane</keyword>
<sequence>MSASHVVSCLLTVACPPGIVPLSSVSSAFNLSEVESTRGKELLRLKWLLASRCQVEESPLPCGPGCSDKLEEVCATSQLKVASWRKERSQAISTLAQKGLQEILREEDVLYDLQADLVAVEELTEVVLQSMKAASDRAEVIAGTTEILQSAHEEYRKELRDEERKLTQKTEVRKGRAARLQQNDIGDFLSRYRRSLGLDITRVTTQTVQLTFTLIDKAGLLAWKADPSREFSLSLGLGKVPELPELLERLNEASPNAAAIPLFICGLRRAFASEMGCQLTSTIQAPRAPAHENWQPEEISESKPPETGARQVAKEIAELCAEHGLLSDGAVASLGLSKGGRPSLPSLPWWPWLALNLSLGLALGLVRRRAAGSSTVASAGAAVCLAVGVGGFSLPCFGRFLLLREARRTCGALQQLFGQAEAAVQMLRALEFEAEAEGVGERFLNKFGVLLFSEELEVAGVGMARVDTWVAAAEFGSGKYVDRVIRNTEQSEAPAKAAAAKPAAAKPAAKSAAKAAPTSPAGAGAVAAKALRKEDEQKAEEAKKEAPEEEAEKASEKASEEAKKKEEEAAKLEEVWVDVAIWTLFWESASQWRRGAVFWLQRKYSMYDEKFPIKDGQITAAEIDERGPEVARRTYCLSDVMPGCKIHLSHKNAEEKYKVESAGEAWGA</sequence>
<feature type="transmembrane region" description="Helical" evidence="3">
    <location>
        <begin position="378"/>
        <end position="402"/>
    </location>
</feature>
<keyword evidence="5" id="KW-1185">Reference proteome</keyword>
<dbReference type="EMBL" id="CAJNDS010002284">
    <property type="protein sequence ID" value="CAE7410663.1"/>
    <property type="molecule type" value="Genomic_DNA"/>
</dbReference>
<evidence type="ECO:0000256" key="3">
    <source>
        <dbReference type="SAM" id="Phobius"/>
    </source>
</evidence>
<feature type="compositionally biased region" description="Basic and acidic residues" evidence="2">
    <location>
        <begin position="531"/>
        <end position="565"/>
    </location>
</feature>
<keyword evidence="3" id="KW-1133">Transmembrane helix</keyword>
<feature type="compositionally biased region" description="Low complexity" evidence="2">
    <location>
        <begin position="510"/>
        <end position="529"/>
    </location>
</feature>
<gene>
    <name evidence="4" type="ORF">SNAT2548_LOCUS22337</name>
</gene>
<dbReference type="OrthoDB" id="433838at2759"/>
<dbReference type="Gene3D" id="3.30.457.50">
    <property type="entry name" value="Chromosome segregation protein Spc25"/>
    <property type="match status" value="1"/>
</dbReference>
<keyword evidence="1" id="KW-0175">Coiled coil</keyword>
<reference evidence="4" key="1">
    <citation type="submission" date="2021-02" db="EMBL/GenBank/DDBJ databases">
        <authorList>
            <person name="Dougan E. K."/>
            <person name="Rhodes N."/>
            <person name="Thang M."/>
            <person name="Chan C."/>
        </authorList>
    </citation>
    <scope>NUCLEOTIDE SEQUENCE</scope>
</reference>
<evidence type="ECO:0008006" key="6">
    <source>
        <dbReference type="Google" id="ProtNLM"/>
    </source>
</evidence>
<evidence type="ECO:0000256" key="1">
    <source>
        <dbReference type="SAM" id="Coils"/>
    </source>
</evidence>
<feature type="region of interest" description="Disordered" evidence="2">
    <location>
        <begin position="510"/>
        <end position="565"/>
    </location>
</feature>
<proteinExistence type="predicted"/>
<feature type="coiled-coil region" evidence="1">
    <location>
        <begin position="145"/>
        <end position="172"/>
    </location>
</feature>
<evidence type="ECO:0000313" key="4">
    <source>
        <dbReference type="EMBL" id="CAE7410663.1"/>
    </source>
</evidence>
<evidence type="ECO:0000256" key="2">
    <source>
        <dbReference type="SAM" id="MobiDB-lite"/>
    </source>
</evidence>
<protein>
    <recommendedName>
        <fullName evidence="6">Kinetochore protein SPC25</fullName>
    </recommendedName>
</protein>
<dbReference type="CDD" id="cd23784">
    <property type="entry name" value="RWD_Spc25"/>
    <property type="match status" value="1"/>
</dbReference>
<feature type="transmembrane region" description="Helical" evidence="3">
    <location>
        <begin position="349"/>
        <end position="366"/>
    </location>
</feature>
<keyword evidence="3" id="KW-0812">Transmembrane</keyword>
<dbReference type="AlphaFoldDB" id="A0A812QYB1"/>
<comment type="caution">
    <text evidence="4">The sequence shown here is derived from an EMBL/GenBank/DDBJ whole genome shotgun (WGS) entry which is preliminary data.</text>
</comment>
<evidence type="ECO:0000313" key="5">
    <source>
        <dbReference type="Proteomes" id="UP000604046"/>
    </source>
</evidence>
<name>A0A812QYB1_9DINO</name>